<reference evidence="1 2" key="1">
    <citation type="submission" date="2015-06" db="EMBL/GenBank/DDBJ databases">
        <title>Draft Whole-Genome Sequence of the Entomopathogenic Bacterium Xenorhabdus khoisanae.</title>
        <authorList>
            <person name="Naidoo S."/>
            <person name="Featherston J."/>
            <person name="Gray V.M."/>
        </authorList>
    </citation>
    <scope>NUCLEOTIDE SEQUENCE [LARGE SCALE GENOMIC DNA]</scope>
    <source>
        <strain evidence="1 2">MCB</strain>
    </source>
</reference>
<dbReference type="EMBL" id="LFCV01000099">
    <property type="protein sequence ID" value="KMJ44437.1"/>
    <property type="molecule type" value="Genomic_DNA"/>
</dbReference>
<protein>
    <submittedName>
        <fullName evidence="1">Uncharacterized protein</fullName>
    </submittedName>
</protein>
<dbReference type="PATRIC" id="fig|880157.4.peg.3105"/>
<sequence length="61" mass="6620">MILSKHFMGYYNQTGDTPTHSASYSSSSINAVEGTLGPWDIKGIELKAGGTHCNIHQKIEP</sequence>
<dbReference type="RefSeq" id="WP_152671544.1">
    <property type="nucleotide sequence ID" value="NZ_CAWMBG010000099.1"/>
</dbReference>
<evidence type="ECO:0000313" key="2">
    <source>
        <dbReference type="Proteomes" id="UP000036277"/>
    </source>
</evidence>
<name>A0A0J5FR65_9GAMM</name>
<dbReference type="AlphaFoldDB" id="A0A0J5FR65"/>
<evidence type="ECO:0000313" key="1">
    <source>
        <dbReference type="EMBL" id="KMJ44437.1"/>
    </source>
</evidence>
<accession>A0A0J5FR65</accession>
<comment type="caution">
    <text evidence="1">The sequence shown here is derived from an EMBL/GenBank/DDBJ whole genome shotgun (WGS) entry which is preliminary data.</text>
</comment>
<gene>
    <name evidence="1" type="ORF">AB204_14565</name>
</gene>
<dbReference type="Proteomes" id="UP000036277">
    <property type="component" value="Unassembled WGS sequence"/>
</dbReference>
<proteinExistence type="predicted"/>
<organism evidence="1 2">
    <name type="scientific">Xenorhabdus khoisanae</name>
    <dbReference type="NCBI Taxonomy" id="880157"/>
    <lineage>
        <taxon>Bacteria</taxon>
        <taxon>Pseudomonadati</taxon>
        <taxon>Pseudomonadota</taxon>
        <taxon>Gammaproteobacteria</taxon>
        <taxon>Enterobacterales</taxon>
        <taxon>Morganellaceae</taxon>
        <taxon>Xenorhabdus</taxon>
    </lineage>
</organism>
<keyword evidence="2" id="KW-1185">Reference proteome</keyword>
<dbReference type="STRING" id="880157.AB204_14565"/>